<dbReference type="EMBL" id="CAJVQB010005340">
    <property type="protein sequence ID" value="CAG8659247.1"/>
    <property type="molecule type" value="Genomic_DNA"/>
</dbReference>
<feature type="non-terminal residue" evidence="1">
    <location>
        <position position="1"/>
    </location>
</feature>
<evidence type="ECO:0000313" key="2">
    <source>
        <dbReference type="Proteomes" id="UP000789901"/>
    </source>
</evidence>
<sequence length="43" mass="5194">WRVLSEGVWVCSLLFVCKEVSVWVTLWLRAVRAFFIWDNCCWS</sequence>
<organism evidence="1 2">
    <name type="scientific">Gigaspora margarita</name>
    <dbReference type="NCBI Taxonomy" id="4874"/>
    <lineage>
        <taxon>Eukaryota</taxon>
        <taxon>Fungi</taxon>
        <taxon>Fungi incertae sedis</taxon>
        <taxon>Mucoromycota</taxon>
        <taxon>Glomeromycotina</taxon>
        <taxon>Glomeromycetes</taxon>
        <taxon>Diversisporales</taxon>
        <taxon>Gigasporaceae</taxon>
        <taxon>Gigaspora</taxon>
    </lineage>
</organism>
<evidence type="ECO:0000313" key="1">
    <source>
        <dbReference type="EMBL" id="CAG8659247.1"/>
    </source>
</evidence>
<name>A0ABN7USS1_GIGMA</name>
<proteinExistence type="predicted"/>
<comment type="caution">
    <text evidence="1">The sequence shown here is derived from an EMBL/GenBank/DDBJ whole genome shotgun (WGS) entry which is preliminary data.</text>
</comment>
<reference evidence="1 2" key="1">
    <citation type="submission" date="2021-06" db="EMBL/GenBank/DDBJ databases">
        <authorList>
            <person name="Kallberg Y."/>
            <person name="Tangrot J."/>
            <person name="Rosling A."/>
        </authorList>
    </citation>
    <scope>NUCLEOTIDE SEQUENCE [LARGE SCALE GENOMIC DNA]</scope>
    <source>
        <strain evidence="1 2">120-4 pot B 10/14</strain>
    </source>
</reference>
<protein>
    <submittedName>
        <fullName evidence="1">38315_t:CDS:1</fullName>
    </submittedName>
</protein>
<accession>A0ABN7USS1</accession>
<gene>
    <name evidence="1" type="ORF">GMARGA_LOCUS9792</name>
</gene>
<dbReference type="Proteomes" id="UP000789901">
    <property type="component" value="Unassembled WGS sequence"/>
</dbReference>
<keyword evidence="2" id="KW-1185">Reference proteome</keyword>